<sequence length="60" mass="6193">VPPGSVRQPSQGEGVIQVKPEAGVEAGGFPSLRGRGCQRLGMAPAVLEVEGAEEVGEERH</sequence>
<dbReference type="EMBL" id="UINC01010046">
    <property type="protein sequence ID" value="SVA44840.1"/>
    <property type="molecule type" value="Genomic_DNA"/>
</dbReference>
<name>A0A381VX09_9ZZZZ</name>
<reference evidence="2" key="1">
    <citation type="submission" date="2018-05" db="EMBL/GenBank/DDBJ databases">
        <authorList>
            <person name="Lanie J.A."/>
            <person name="Ng W.-L."/>
            <person name="Kazmierczak K.M."/>
            <person name="Andrzejewski T.M."/>
            <person name="Davidsen T.M."/>
            <person name="Wayne K.J."/>
            <person name="Tettelin H."/>
            <person name="Glass J.I."/>
            <person name="Rusch D."/>
            <person name="Podicherti R."/>
            <person name="Tsui H.-C.T."/>
            <person name="Winkler M.E."/>
        </authorList>
    </citation>
    <scope>NUCLEOTIDE SEQUENCE</scope>
</reference>
<gene>
    <name evidence="2" type="ORF">METZ01_LOCUS97694</name>
</gene>
<feature type="non-terminal residue" evidence="2">
    <location>
        <position position="1"/>
    </location>
</feature>
<accession>A0A381VX09</accession>
<protein>
    <submittedName>
        <fullName evidence="2">Uncharacterized protein</fullName>
    </submittedName>
</protein>
<organism evidence="2">
    <name type="scientific">marine metagenome</name>
    <dbReference type="NCBI Taxonomy" id="408172"/>
    <lineage>
        <taxon>unclassified sequences</taxon>
        <taxon>metagenomes</taxon>
        <taxon>ecological metagenomes</taxon>
    </lineage>
</organism>
<evidence type="ECO:0000313" key="2">
    <source>
        <dbReference type="EMBL" id="SVA44840.1"/>
    </source>
</evidence>
<feature type="region of interest" description="Disordered" evidence="1">
    <location>
        <begin position="1"/>
        <end position="31"/>
    </location>
</feature>
<evidence type="ECO:0000256" key="1">
    <source>
        <dbReference type="SAM" id="MobiDB-lite"/>
    </source>
</evidence>
<proteinExistence type="predicted"/>
<dbReference type="AlphaFoldDB" id="A0A381VX09"/>